<dbReference type="AlphaFoldDB" id="A0A0A1W8T2"/>
<feature type="region of interest" description="Disordered" evidence="1">
    <location>
        <begin position="33"/>
        <end position="54"/>
    </location>
</feature>
<reference evidence="3 4" key="1">
    <citation type="submission" date="2014-11" db="EMBL/GenBank/DDBJ databases">
        <title>Whole genome shotgun sequence of Sphingomonas parapaucimobilis NBRC 15100.</title>
        <authorList>
            <person name="Katano-Makiyama Y."/>
            <person name="Hosoyama A."/>
            <person name="Hashimoto M."/>
            <person name="Hosoyama Y."/>
            <person name="Noguchi M."/>
            <person name="Numata M."/>
            <person name="Tsuchikane K."/>
            <person name="Hirakata S."/>
            <person name="Uohara A."/>
            <person name="Shimodaira J."/>
            <person name="Ohji S."/>
            <person name="Ichikawa N."/>
            <person name="Kimura A."/>
            <person name="Yamazoe A."/>
            <person name="Fujita N."/>
        </authorList>
    </citation>
    <scope>NUCLEOTIDE SEQUENCE [LARGE SCALE GENOMIC DNA]</scope>
    <source>
        <strain evidence="3 4">NBRC 15100</strain>
    </source>
</reference>
<feature type="chain" id="PRO_5001982264" description="YkuD domain-containing protein" evidence="2">
    <location>
        <begin position="31"/>
        <end position="243"/>
    </location>
</feature>
<dbReference type="Proteomes" id="UP000032305">
    <property type="component" value="Unassembled WGS sequence"/>
</dbReference>
<evidence type="ECO:0008006" key="5">
    <source>
        <dbReference type="Google" id="ProtNLM"/>
    </source>
</evidence>
<dbReference type="eggNOG" id="COG1376">
    <property type="taxonomic scope" value="Bacteria"/>
</dbReference>
<gene>
    <name evidence="3" type="ORF">SP5_060_00030</name>
</gene>
<feature type="compositionally biased region" description="Basic residues" evidence="1">
    <location>
        <begin position="36"/>
        <end position="48"/>
    </location>
</feature>
<keyword evidence="4" id="KW-1185">Reference proteome</keyword>
<name>A0A0A1W8T2_9SPHN</name>
<sequence length="243" mass="26011">MPEYAASMKSLILSLAGFALLAPAVADARAAEPAKAVRKAPPKPKAKAKPAPIVAPGPVLTPSPAAQRVIDWVSGVQDNRGLPWAVVDKVHATLFLFAPDGTRQAAVPVLIGIMPGDEASPGVGNKTLASLGPAEKTTPAGRYLAKFGLPVAGERVLWVDYATSVALHPIPKDAGAREKRRERMLSPTPDDNRITFGCINVPQAFYTRQLRPTFRRKGGYVYILPDTRPIDEVFPRLRTQAPG</sequence>
<organism evidence="3 4">
    <name type="scientific">Sphingomonas parapaucimobilis NBRC 15100</name>
    <dbReference type="NCBI Taxonomy" id="1219049"/>
    <lineage>
        <taxon>Bacteria</taxon>
        <taxon>Pseudomonadati</taxon>
        <taxon>Pseudomonadota</taxon>
        <taxon>Alphaproteobacteria</taxon>
        <taxon>Sphingomonadales</taxon>
        <taxon>Sphingomonadaceae</taxon>
        <taxon>Sphingomonas</taxon>
    </lineage>
</organism>
<accession>A0A0A1W8T2</accession>
<evidence type="ECO:0000256" key="2">
    <source>
        <dbReference type="SAM" id="SignalP"/>
    </source>
</evidence>
<keyword evidence="2" id="KW-0732">Signal</keyword>
<evidence type="ECO:0000313" key="3">
    <source>
        <dbReference type="EMBL" id="GAM01299.1"/>
    </source>
</evidence>
<proteinExistence type="predicted"/>
<evidence type="ECO:0000256" key="1">
    <source>
        <dbReference type="SAM" id="MobiDB-lite"/>
    </source>
</evidence>
<feature type="signal peptide" evidence="2">
    <location>
        <begin position="1"/>
        <end position="30"/>
    </location>
</feature>
<dbReference type="EMBL" id="BBPI01000060">
    <property type="protein sequence ID" value="GAM01299.1"/>
    <property type="molecule type" value="Genomic_DNA"/>
</dbReference>
<comment type="caution">
    <text evidence="3">The sequence shown here is derived from an EMBL/GenBank/DDBJ whole genome shotgun (WGS) entry which is preliminary data.</text>
</comment>
<protein>
    <recommendedName>
        <fullName evidence="5">YkuD domain-containing protein</fullName>
    </recommendedName>
</protein>
<evidence type="ECO:0000313" key="4">
    <source>
        <dbReference type="Proteomes" id="UP000032305"/>
    </source>
</evidence>